<evidence type="ECO:0000256" key="1">
    <source>
        <dbReference type="SAM" id="SignalP"/>
    </source>
</evidence>
<dbReference type="GeneID" id="100846046"/>
<evidence type="ECO:0000313" key="3">
    <source>
        <dbReference type="EnsemblPlants" id="KQJ86242"/>
    </source>
</evidence>
<dbReference type="FunCoup" id="I1IHC9">
    <property type="interactions" value="816"/>
</dbReference>
<accession>I1IHC9</accession>
<dbReference type="HOGENOM" id="CLU_1638104_0_0_1"/>
<sequence length="167" mass="17615">MAFSFSKPVATLLLVAGALAAAAAAAGQDSCGGHKVTVQNLCGHDLRMDIEQLANSKLLYSPGWVLRNGQHAEFPVCAWTGRVKAPGAPVVEFHMGYDGGAWYQVSTDQSAMPVRVSVTPHARSPKEPLQGHCPTAGCSGGNRCFEHAVPGGNCHAVSEIKIVYYKP</sequence>
<dbReference type="KEGG" id="bdi:100846046"/>
<dbReference type="OrthoDB" id="636749at2759"/>
<feature type="signal peptide" evidence="1">
    <location>
        <begin position="1"/>
        <end position="25"/>
    </location>
</feature>
<name>I1IHC9_BRADI</name>
<reference evidence="3" key="3">
    <citation type="submission" date="2018-08" db="UniProtKB">
        <authorList>
            <consortium name="EnsemblPlants"/>
        </authorList>
    </citation>
    <scope>IDENTIFICATION</scope>
    <source>
        <strain evidence="3">cv. Bd21</strain>
    </source>
</reference>
<reference evidence="2" key="2">
    <citation type="submission" date="2017-06" db="EMBL/GenBank/DDBJ databases">
        <title>WGS assembly of Brachypodium distachyon.</title>
        <authorList>
            <consortium name="The International Brachypodium Initiative"/>
            <person name="Lucas S."/>
            <person name="Harmon-Smith M."/>
            <person name="Lail K."/>
            <person name="Tice H."/>
            <person name="Grimwood J."/>
            <person name="Bruce D."/>
            <person name="Barry K."/>
            <person name="Shu S."/>
            <person name="Lindquist E."/>
            <person name="Wang M."/>
            <person name="Pitluck S."/>
            <person name="Vogel J.P."/>
            <person name="Garvin D.F."/>
            <person name="Mockler T.C."/>
            <person name="Schmutz J."/>
            <person name="Rokhsar D."/>
            <person name="Bevan M.W."/>
        </authorList>
    </citation>
    <scope>NUCLEOTIDE SEQUENCE</scope>
    <source>
        <strain evidence="2">Bd21</strain>
    </source>
</reference>
<protein>
    <recommendedName>
        <fullName evidence="5">Wall-associated receptor kinase galacturonan-binding domain-containing protein</fullName>
    </recommendedName>
</protein>
<dbReference type="Proteomes" id="UP000008810">
    <property type="component" value="Chromosome 4"/>
</dbReference>
<dbReference type="EnsemblPlants" id="KQJ86242">
    <property type="protein sequence ID" value="KQJ86242"/>
    <property type="gene ID" value="BRADI_4g04210v3"/>
</dbReference>
<dbReference type="EMBL" id="CM000883">
    <property type="protein sequence ID" value="KQJ86242.1"/>
    <property type="molecule type" value="Genomic_DNA"/>
</dbReference>
<dbReference type="OMA" id="PHSHAEF"/>
<dbReference type="RefSeq" id="XP_003578907.1">
    <property type="nucleotide sequence ID" value="XM_003578859.4"/>
</dbReference>
<reference evidence="2 3" key="1">
    <citation type="journal article" date="2010" name="Nature">
        <title>Genome sequencing and analysis of the model grass Brachypodium distachyon.</title>
        <authorList>
            <consortium name="International Brachypodium Initiative"/>
        </authorList>
    </citation>
    <scope>NUCLEOTIDE SEQUENCE [LARGE SCALE GENOMIC DNA]</scope>
    <source>
        <strain evidence="2 3">Bd21</strain>
    </source>
</reference>
<evidence type="ECO:0008006" key="5">
    <source>
        <dbReference type="Google" id="ProtNLM"/>
    </source>
</evidence>
<evidence type="ECO:0000313" key="2">
    <source>
        <dbReference type="EMBL" id="KQJ86242.1"/>
    </source>
</evidence>
<dbReference type="eggNOG" id="ENOG502R5YT">
    <property type="taxonomic scope" value="Eukaryota"/>
</dbReference>
<evidence type="ECO:0000313" key="4">
    <source>
        <dbReference type="Proteomes" id="UP000008810"/>
    </source>
</evidence>
<feature type="chain" id="PRO_5014095311" description="Wall-associated receptor kinase galacturonan-binding domain-containing protein" evidence="1">
    <location>
        <begin position="26"/>
        <end position="167"/>
    </location>
</feature>
<gene>
    <name evidence="3" type="primary">LOC100846046</name>
    <name evidence="2" type="ORF">BRADI_4g04210v3</name>
</gene>
<dbReference type="AlphaFoldDB" id="I1IHC9"/>
<dbReference type="Gramene" id="KQJ86242">
    <property type="protein sequence ID" value="KQJ86242"/>
    <property type="gene ID" value="BRADI_4g04210v3"/>
</dbReference>
<organism evidence="3">
    <name type="scientific">Brachypodium distachyon</name>
    <name type="common">Purple false brome</name>
    <name type="synonym">Trachynia distachya</name>
    <dbReference type="NCBI Taxonomy" id="15368"/>
    <lineage>
        <taxon>Eukaryota</taxon>
        <taxon>Viridiplantae</taxon>
        <taxon>Streptophyta</taxon>
        <taxon>Embryophyta</taxon>
        <taxon>Tracheophyta</taxon>
        <taxon>Spermatophyta</taxon>
        <taxon>Magnoliopsida</taxon>
        <taxon>Liliopsida</taxon>
        <taxon>Poales</taxon>
        <taxon>Poaceae</taxon>
        <taxon>BOP clade</taxon>
        <taxon>Pooideae</taxon>
        <taxon>Stipodae</taxon>
        <taxon>Brachypodieae</taxon>
        <taxon>Brachypodium</taxon>
    </lineage>
</organism>
<keyword evidence="1" id="KW-0732">Signal</keyword>
<dbReference type="SUPFAM" id="SSF49870">
    <property type="entry name" value="Osmotin, thaumatin-like protein"/>
    <property type="match status" value="1"/>
</dbReference>
<dbReference type="InterPro" id="IPR037176">
    <property type="entry name" value="Osmotin/thaumatin-like_sf"/>
</dbReference>
<keyword evidence="4" id="KW-1185">Reference proteome</keyword>
<proteinExistence type="predicted"/>